<name>A0A078AMV5_STYLE</name>
<dbReference type="PANTHER" id="PTHR23150">
    <property type="entry name" value="SULFATASE MODIFYING FACTOR 1, 2"/>
    <property type="match status" value="1"/>
</dbReference>
<proteinExistence type="predicted"/>
<evidence type="ECO:0000313" key="2">
    <source>
        <dbReference type="EMBL" id="CDW82213.1"/>
    </source>
</evidence>
<dbReference type="InterPro" id="IPR051043">
    <property type="entry name" value="Sulfatase_Mod_Factor_Kinase"/>
</dbReference>
<dbReference type="AlphaFoldDB" id="A0A078AMV5"/>
<dbReference type="InterPro" id="IPR016187">
    <property type="entry name" value="CTDL_fold"/>
</dbReference>
<gene>
    <name evidence="2" type="primary">Contig17113.g18231</name>
    <name evidence="2" type="ORF">STYLEM_11243</name>
</gene>
<dbReference type="InterPro" id="IPR027577">
    <property type="entry name" value="OvoA_Nterm"/>
</dbReference>
<dbReference type="PANTHER" id="PTHR23150:SF26">
    <property type="entry name" value="GENERIC METHYLTRANSFERASE"/>
    <property type="match status" value="1"/>
</dbReference>
<reference evidence="2 3" key="1">
    <citation type="submission" date="2014-06" db="EMBL/GenBank/DDBJ databases">
        <authorList>
            <person name="Swart Estienne"/>
        </authorList>
    </citation>
    <scope>NUCLEOTIDE SEQUENCE [LARGE SCALE GENOMIC DNA]</scope>
    <source>
        <strain evidence="2 3">130c</strain>
    </source>
</reference>
<accession>A0A078AMV5</accession>
<organism evidence="2 3">
    <name type="scientific">Stylonychia lemnae</name>
    <name type="common">Ciliate</name>
    <dbReference type="NCBI Taxonomy" id="5949"/>
    <lineage>
        <taxon>Eukaryota</taxon>
        <taxon>Sar</taxon>
        <taxon>Alveolata</taxon>
        <taxon>Ciliophora</taxon>
        <taxon>Intramacronucleata</taxon>
        <taxon>Spirotrichea</taxon>
        <taxon>Stichotrichia</taxon>
        <taxon>Sporadotrichida</taxon>
        <taxon>Oxytrichidae</taxon>
        <taxon>Stylonychinae</taxon>
        <taxon>Stylonychia</taxon>
    </lineage>
</organism>
<evidence type="ECO:0000313" key="3">
    <source>
        <dbReference type="Proteomes" id="UP000039865"/>
    </source>
</evidence>
<dbReference type="InterPro" id="IPR042095">
    <property type="entry name" value="SUMF_sf"/>
</dbReference>
<dbReference type="InterPro" id="IPR005532">
    <property type="entry name" value="SUMF_dom"/>
</dbReference>
<dbReference type="SUPFAM" id="SSF56436">
    <property type="entry name" value="C-type lectin-like"/>
    <property type="match status" value="1"/>
</dbReference>
<dbReference type="InParanoid" id="A0A078AMV5"/>
<feature type="domain" description="Sulfatase-modifying factor enzyme-like" evidence="1">
    <location>
        <begin position="236"/>
        <end position="466"/>
    </location>
</feature>
<dbReference type="EMBL" id="CCKQ01010675">
    <property type="protein sequence ID" value="CDW82213.1"/>
    <property type="molecule type" value="Genomic_DNA"/>
</dbReference>
<dbReference type="NCBIfam" id="TIGR04344">
    <property type="entry name" value="ovoA_Nterm"/>
    <property type="match status" value="1"/>
</dbReference>
<dbReference type="OMA" id="EHDGFHI"/>
<dbReference type="GO" id="GO:0120147">
    <property type="term" value="F:formylglycine-generating oxidase activity"/>
    <property type="evidence" value="ECO:0007669"/>
    <property type="project" value="TreeGrafter"/>
</dbReference>
<dbReference type="Proteomes" id="UP000039865">
    <property type="component" value="Unassembled WGS sequence"/>
</dbReference>
<sequence length="506" mass="60224">MSSTNLQVKDAIQKRQEFLISFQESFDSYDELFSLVKDEGLYINAEPLRHPLIFYFAHTAVFYINKLFETNILSAPEQRINKYFEEIFALGVDEFDHDEKLDCKKDWPKASEVRQYRQKVRMFMTSIIEKLELEDNTVIDQNYKFWIISMGIEHEKIHLDTSSVIMRMLPTDFISINQNNNSSRFLNIFKIVDEGSDGLNQNIIDFIKVQEQNIVVGRPKSEKEAIDSEHTENLEYIYGWDNEFGHERTTVDEFRISTKLITNAQYLRFVDDGGYLNSEYWSEEGWQWVQSYQASMPKFWIKTLKGYKLRLTFHELNFMPWNFPVEVNCLEANAYCRWLSRKQNILVRIPTENEYLVLYKRYQNELKSSQINNMLMHASPSPVDKYKQGDVYDLMGNVWQWTLTSFYPFQNFTKHSAYENFSTFSFDDKHNIIKGGNWISYGNMATQQTRQWFRRHIHQHSGFRVVLQDKNIKNNQDFLQQIAENQNDCIPMNAKRLQSKIDSMQD</sequence>
<protein>
    <recommendedName>
        <fullName evidence="1">Sulfatase-modifying factor enzyme-like domain-containing protein</fullName>
    </recommendedName>
</protein>
<evidence type="ECO:0000259" key="1">
    <source>
        <dbReference type="Pfam" id="PF03781"/>
    </source>
</evidence>
<dbReference type="OrthoDB" id="424149at2759"/>
<keyword evidence="3" id="KW-1185">Reference proteome</keyword>
<dbReference type="Gene3D" id="3.90.1580.10">
    <property type="entry name" value="paralog of FGE (formylglycine-generating enzyme)"/>
    <property type="match status" value="1"/>
</dbReference>
<dbReference type="Pfam" id="PF03781">
    <property type="entry name" value="FGE-sulfatase"/>
    <property type="match status" value="1"/>
</dbReference>